<feature type="compositionally biased region" description="Polar residues" evidence="1">
    <location>
        <begin position="257"/>
        <end position="275"/>
    </location>
</feature>
<dbReference type="VEuPathDB" id="PlasmoDB:PVPAM_060005900"/>
<gene>
    <name evidence="3" type="ORF">PVC01_000125100</name>
</gene>
<accession>A0A1G4E8I0</accession>
<dbReference type="VEuPathDB" id="PlasmoDB:PVX_017650"/>
<feature type="transmembrane region" description="Helical" evidence="2">
    <location>
        <begin position="439"/>
        <end position="460"/>
    </location>
</feature>
<sequence>MLPWRSPLSSSTISAYEKFRKLDCINKYGIYKNDIEQQINNFNNSRHASFRKQWEKLNNYIRRKNDEIKHCVNKKYISVDFYGDESIKYFSERCPNASTCRNIPASPVKKPRASQTETKTTCKGGVKCNKQLSSTQPANSKSKLSVSKEEPKAGGPQVHVSPEKIPKHANAQKSQQQNENVEAKQDIKPSGNSVGSEPEISEPNVNSNSSQSGELENKAQSLPVLANPAKNELGNGLNDSAAQNSPEGEFVLRDTTKVTNLDRNTIQSGPNSVQDVDNERAASYSNGDLNLVPKFSCPGDSTAEAIGASYTCPGATDDAHYSEESPDEKATLDGDAHSGIVDNAGITVSSVLSKGDDGDLADYNPTPKEDVPVMGSQVQVPNPTTSCRGGDTFVENDNGSPCSAEIDSGLVADNGNKSDIFEKFLEAISNKDPIVQASAPMGIVMLLGLLFKFTPLWSVLTKNNRKKGAGIIEELNSVVQEPSIMDDERSIPFSYGAFEYSS</sequence>
<feature type="compositionally biased region" description="Polar residues" evidence="1">
    <location>
        <begin position="130"/>
        <end position="145"/>
    </location>
</feature>
<dbReference type="AlphaFoldDB" id="A0A1G4E8I0"/>
<feature type="region of interest" description="Disordered" evidence="1">
    <location>
        <begin position="103"/>
        <end position="277"/>
    </location>
</feature>
<keyword evidence="2" id="KW-0812">Transmembrane</keyword>
<evidence type="ECO:0000256" key="2">
    <source>
        <dbReference type="SAM" id="Phobius"/>
    </source>
</evidence>
<feature type="compositionally biased region" description="Polar residues" evidence="1">
    <location>
        <begin position="171"/>
        <end position="180"/>
    </location>
</feature>
<dbReference type="EMBL" id="FLYI01000504">
    <property type="protein sequence ID" value="SCA60815.1"/>
    <property type="molecule type" value="Genomic_DNA"/>
</dbReference>
<dbReference type="VEuPathDB" id="PlasmoDB:PVP01_0005170"/>
<dbReference type="VEuPathDB" id="PlasmoDB:PVW1_120011900"/>
<organism evidence="3 4">
    <name type="scientific">Plasmodium vivax</name>
    <name type="common">malaria parasite P. vivax</name>
    <dbReference type="NCBI Taxonomy" id="5855"/>
    <lineage>
        <taxon>Eukaryota</taxon>
        <taxon>Sar</taxon>
        <taxon>Alveolata</taxon>
        <taxon>Apicomplexa</taxon>
        <taxon>Aconoidasida</taxon>
        <taxon>Haemosporida</taxon>
        <taxon>Plasmodiidae</taxon>
        <taxon>Plasmodium</taxon>
        <taxon>Plasmodium (Plasmodium)</taxon>
    </lineage>
</organism>
<evidence type="ECO:0000313" key="3">
    <source>
        <dbReference type="EMBL" id="SCA60815.1"/>
    </source>
</evidence>
<keyword evidence="2" id="KW-0472">Membrane</keyword>
<name>A0A1G4E8I0_PLAVI</name>
<feature type="compositionally biased region" description="Polar residues" evidence="1">
    <location>
        <begin position="237"/>
        <end position="246"/>
    </location>
</feature>
<dbReference type="Proteomes" id="UP000305196">
    <property type="component" value="Unassembled WGS sequence"/>
</dbReference>
<keyword evidence="2" id="KW-1133">Transmembrane helix</keyword>
<reference evidence="3 4" key="1">
    <citation type="submission" date="2016-07" db="EMBL/GenBank/DDBJ databases">
        <authorList>
            <consortium name="Pathogen Informatics"/>
        </authorList>
    </citation>
    <scope>NUCLEOTIDE SEQUENCE [LARGE SCALE GENOMIC DNA]</scope>
</reference>
<evidence type="ECO:0000256" key="1">
    <source>
        <dbReference type="SAM" id="MobiDB-lite"/>
    </source>
</evidence>
<proteinExistence type="predicted"/>
<feature type="compositionally biased region" description="Polar residues" evidence="1">
    <location>
        <begin position="203"/>
        <end position="220"/>
    </location>
</feature>
<evidence type="ECO:0000313" key="4">
    <source>
        <dbReference type="Proteomes" id="UP000305196"/>
    </source>
</evidence>
<protein>
    <submittedName>
        <fullName evidence="3">VIR protein</fullName>
    </submittedName>
</protein>